<dbReference type="Proteomes" id="UP000499080">
    <property type="component" value="Unassembled WGS sequence"/>
</dbReference>
<gene>
    <name evidence="2" type="ORF">AVEN_41814_1</name>
</gene>
<name>A0A4Y2AEN3_ARAVE</name>
<dbReference type="EMBL" id="BGPR01000012">
    <property type="protein sequence ID" value="GBL77404.1"/>
    <property type="molecule type" value="Genomic_DNA"/>
</dbReference>
<keyword evidence="3" id="KW-1185">Reference proteome</keyword>
<dbReference type="AlphaFoldDB" id="A0A4Y2AEN3"/>
<evidence type="ECO:0000256" key="1">
    <source>
        <dbReference type="SAM" id="MobiDB-lite"/>
    </source>
</evidence>
<organism evidence="2 3">
    <name type="scientific">Araneus ventricosus</name>
    <name type="common">Orbweaver spider</name>
    <name type="synonym">Epeira ventricosa</name>
    <dbReference type="NCBI Taxonomy" id="182803"/>
    <lineage>
        <taxon>Eukaryota</taxon>
        <taxon>Metazoa</taxon>
        <taxon>Ecdysozoa</taxon>
        <taxon>Arthropoda</taxon>
        <taxon>Chelicerata</taxon>
        <taxon>Arachnida</taxon>
        <taxon>Araneae</taxon>
        <taxon>Araneomorphae</taxon>
        <taxon>Entelegynae</taxon>
        <taxon>Araneoidea</taxon>
        <taxon>Araneidae</taxon>
        <taxon>Araneus</taxon>
    </lineage>
</organism>
<protein>
    <submittedName>
        <fullName evidence="2">Uncharacterized protein</fullName>
    </submittedName>
</protein>
<feature type="compositionally biased region" description="Basic residues" evidence="1">
    <location>
        <begin position="39"/>
        <end position="51"/>
    </location>
</feature>
<evidence type="ECO:0000313" key="3">
    <source>
        <dbReference type="Proteomes" id="UP000499080"/>
    </source>
</evidence>
<comment type="caution">
    <text evidence="2">The sequence shown here is derived from an EMBL/GenBank/DDBJ whole genome shotgun (WGS) entry which is preliminary data.</text>
</comment>
<reference evidence="2 3" key="1">
    <citation type="journal article" date="2019" name="Sci. Rep.">
        <title>Orb-weaving spider Araneus ventricosus genome elucidates the spidroin gene catalogue.</title>
        <authorList>
            <person name="Kono N."/>
            <person name="Nakamura H."/>
            <person name="Ohtoshi R."/>
            <person name="Moran D.A.P."/>
            <person name="Shinohara A."/>
            <person name="Yoshida Y."/>
            <person name="Fujiwara M."/>
            <person name="Mori M."/>
            <person name="Tomita M."/>
            <person name="Arakawa K."/>
        </authorList>
    </citation>
    <scope>NUCLEOTIDE SEQUENCE [LARGE SCALE GENOMIC DNA]</scope>
</reference>
<evidence type="ECO:0000313" key="2">
    <source>
        <dbReference type="EMBL" id="GBL77404.1"/>
    </source>
</evidence>
<feature type="region of interest" description="Disordered" evidence="1">
    <location>
        <begin position="21"/>
        <end position="54"/>
    </location>
</feature>
<sequence length="75" mass="8653">MYTRSAYTLDLQWNRVLSLEPSEPEARTLPPGHRDSSIVRRRLRKSSRMPKPKTEDLQLSFLPVALEDGIHSHPS</sequence>
<proteinExistence type="predicted"/>
<accession>A0A4Y2AEN3</accession>